<feature type="transmembrane region" description="Helical" evidence="6">
    <location>
        <begin position="89"/>
        <end position="109"/>
    </location>
</feature>
<dbReference type="PANTHER" id="PTHR13674:SF5">
    <property type="entry name" value="UPF0389 PROTEIN CG9231"/>
    <property type="match status" value="1"/>
</dbReference>
<accession>A0AAN8XPZ8</accession>
<dbReference type="GO" id="GO:0016020">
    <property type="term" value="C:membrane"/>
    <property type="evidence" value="ECO:0007669"/>
    <property type="project" value="UniProtKB-SubCell"/>
</dbReference>
<evidence type="ECO:0000256" key="4">
    <source>
        <dbReference type="ARBA" id="ARBA00022989"/>
    </source>
</evidence>
<proteinExistence type="inferred from homology"/>
<dbReference type="PANTHER" id="PTHR13674">
    <property type="entry name" value="GROWTH AND TRANSFORMATION-DEPENDENT PROTEIN"/>
    <property type="match status" value="1"/>
</dbReference>
<gene>
    <name evidence="7" type="ORF">RUM43_001028</name>
</gene>
<name>A0AAN8XPZ8_POLSC</name>
<comment type="caution">
    <text evidence="7">The sequence shown here is derived from an EMBL/GenBank/DDBJ whole genome shotgun (WGS) entry which is preliminary data.</text>
</comment>
<keyword evidence="3 6" id="KW-0812">Transmembrane</keyword>
<dbReference type="AlphaFoldDB" id="A0AAN8XPZ8"/>
<evidence type="ECO:0000313" key="8">
    <source>
        <dbReference type="Proteomes" id="UP001372834"/>
    </source>
</evidence>
<evidence type="ECO:0000256" key="3">
    <source>
        <dbReference type="ARBA" id="ARBA00022692"/>
    </source>
</evidence>
<evidence type="ECO:0000256" key="2">
    <source>
        <dbReference type="ARBA" id="ARBA00007363"/>
    </source>
</evidence>
<evidence type="ECO:0000256" key="1">
    <source>
        <dbReference type="ARBA" id="ARBA00004167"/>
    </source>
</evidence>
<keyword evidence="4 6" id="KW-1133">Transmembrane helix</keyword>
<keyword evidence="5 6" id="KW-0472">Membrane</keyword>
<sequence>MSYTLNRTLKLWANRNIGRFTVNKFSNGVKPNEPQGEGNSKTVEYMHEPSAFDKRVFVFVGKYKSIDEVPNRVSTDLLSHARSKMRIKVANIMIAGSLLCSLIICIVSKRAAHGNEEEIRKQQESLRAY</sequence>
<evidence type="ECO:0000313" key="7">
    <source>
        <dbReference type="EMBL" id="KAK6644755.1"/>
    </source>
</evidence>
<comment type="subcellular location">
    <subcellularLocation>
        <location evidence="1">Membrane</location>
        <topology evidence="1">Single-pass membrane protein</topology>
    </subcellularLocation>
</comment>
<dbReference type="Pfam" id="PF06388">
    <property type="entry name" value="DUF1075"/>
    <property type="match status" value="1"/>
</dbReference>
<reference evidence="7 8" key="1">
    <citation type="submission" date="2023-10" db="EMBL/GenBank/DDBJ databases">
        <title>Genomes of two closely related lineages of the louse Polyplax serrata with different host specificities.</title>
        <authorList>
            <person name="Martinu J."/>
            <person name="Tarabai H."/>
            <person name="Stefka J."/>
            <person name="Hypsa V."/>
        </authorList>
    </citation>
    <scope>NUCLEOTIDE SEQUENCE [LARGE SCALE GENOMIC DNA]</scope>
    <source>
        <strain evidence="7">HR10_N</strain>
    </source>
</reference>
<dbReference type="Proteomes" id="UP001372834">
    <property type="component" value="Unassembled WGS sequence"/>
</dbReference>
<protein>
    <submittedName>
        <fullName evidence="7">Uncharacterized protein</fullName>
    </submittedName>
</protein>
<organism evidence="7 8">
    <name type="scientific">Polyplax serrata</name>
    <name type="common">Common mouse louse</name>
    <dbReference type="NCBI Taxonomy" id="468196"/>
    <lineage>
        <taxon>Eukaryota</taxon>
        <taxon>Metazoa</taxon>
        <taxon>Ecdysozoa</taxon>
        <taxon>Arthropoda</taxon>
        <taxon>Hexapoda</taxon>
        <taxon>Insecta</taxon>
        <taxon>Pterygota</taxon>
        <taxon>Neoptera</taxon>
        <taxon>Paraneoptera</taxon>
        <taxon>Psocodea</taxon>
        <taxon>Troctomorpha</taxon>
        <taxon>Phthiraptera</taxon>
        <taxon>Anoplura</taxon>
        <taxon>Polyplacidae</taxon>
        <taxon>Polyplax</taxon>
    </lineage>
</organism>
<dbReference type="InterPro" id="IPR009432">
    <property type="entry name" value="DUF1075"/>
</dbReference>
<dbReference type="EMBL" id="JAWJWE010000001">
    <property type="protein sequence ID" value="KAK6644755.1"/>
    <property type="molecule type" value="Genomic_DNA"/>
</dbReference>
<evidence type="ECO:0000256" key="6">
    <source>
        <dbReference type="SAM" id="Phobius"/>
    </source>
</evidence>
<comment type="similarity">
    <text evidence="2">Belongs to the UPF0389 family.</text>
</comment>
<evidence type="ECO:0000256" key="5">
    <source>
        <dbReference type="ARBA" id="ARBA00023136"/>
    </source>
</evidence>